<keyword evidence="5" id="KW-1185">Reference proteome</keyword>
<dbReference type="InterPro" id="IPR033121">
    <property type="entry name" value="PEPTIDASE_A1"/>
</dbReference>
<evidence type="ECO:0000313" key="6">
    <source>
        <dbReference type="WBParaSite" id="TCLT_0000456701-mRNA-1"/>
    </source>
</evidence>
<dbReference type="InterPro" id="IPR021109">
    <property type="entry name" value="Peptidase_aspartic_dom_sf"/>
</dbReference>
<feature type="transmembrane region" description="Helical" evidence="1">
    <location>
        <begin position="182"/>
        <end position="205"/>
    </location>
</feature>
<protein>
    <submittedName>
        <fullName evidence="6">Peptidase A1 domain-containing protein</fullName>
    </submittedName>
</protein>
<keyword evidence="1" id="KW-1133">Transmembrane helix</keyword>
<accession>A0A0N5CW53</accession>
<dbReference type="EMBL" id="UYYF01004293">
    <property type="protein sequence ID" value="VDN01688.1"/>
    <property type="molecule type" value="Genomic_DNA"/>
</dbReference>
<proteinExistence type="predicted"/>
<reference evidence="6" key="1">
    <citation type="submission" date="2017-02" db="UniProtKB">
        <authorList>
            <consortium name="WormBaseParasite"/>
        </authorList>
    </citation>
    <scope>IDENTIFICATION</scope>
</reference>
<gene>
    <name evidence="4" type="ORF">TCLT_LOCUS4556</name>
</gene>
<feature type="domain" description="Peptidase A1" evidence="3">
    <location>
        <begin position="50"/>
        <end position="206"/>
    </location>
</feature>
<reference evidence="4 5" key="2">
    <citation type="submission" date="2018-11" db="EMBL/GenBank/DDBJ databases">
        <authorList>
            <consortium name="Pathogen Informatics"/>
        </authorList>
    </citation>
    <scope>NUCLEOTIDE SEQUENCE [LARGE SCALE GENOMIC DNA]</scope>
</reference>
<keyword evidence="1" id="KW-0812">Transmembrane</keyword>
<dbReference type="PROSITE" id="PS51767">
    <property type="entry name" value="PEPTIDASE_A1"/>
    <property type="match status" value="1"/>
</dbReference>
<evidence type="ECO:0000313" key="4">
    <source>
        <dbReference type="EMBL" id="VDN01688.1"/>
    </source>
</evidence>
<dbReference type="STRING" id="103827.A0A0N5CW53"/>
<sequence length="206" mass="23503">MNAHFLLKLLILSFAYVCYAAYRHYFPLYPVYKDEVSQRQGQILKKLVGYVLKVEIGAPGKNYTLLVNTLSPISWVVGSKCSHPFCNNKTIYKKTPNGKRVGKRKYDFGSVKIVTENWQDKFSVKENNGDVIQIPQLEFGALSEFSWMNWENYEVDGIFGLANLHKEEVKNPLTESLSAISVLPTVGIMAPPPVMFYSLFSFIIFK</sequence>
<dbReference type="Proteomes" id="UP000276776">
    <property type="component" value="Unassembled WGS sequence"/>
</dbReference>
<keyword evidence="1" id="KW-0472">Membrane</keyword>
<name>A0A0N5CW53_THECL</name>
<feature type="chain" id="PRO_5043126549" evidence="2">
    <location>
        <begin position="21"/>
        <end position="206"/>
    </location>
</feature>
<evidence type="ECO:0000256" key="2">
    <source>
        <dbReference type="SAM" id="SignalP"/>
    </source>
</evidence>
<feature type="signal peptide" evidence="2">
    <location>
        <begin position="1"/>
        <end position="20"/>
    </location>
</feature>
<dbReference type="Pfam" id="PF00026">
    <property type="entry name" value="Asp"/>
    <property type="match status" value="1"/>
</dbReference>
<evidence type="ECO:0000259" key="3">
    <source>
        <dbReference type="PROSITE" id="PS51767"/>
    </source>
</evidence>
<dbReference type="SUPFAM" id="SSF50630">
    <property type="entry name" value="Acid proteases"/>
    <property type="match status" value="1"/>
</dbReference>
<keyword evidence="2" id="KW-0732">Signal</keyword>
<evidence type="ECO:0000256" key="1">
    <source>
        <dbReference type="SAM" id="Phobius"/>
    </source>
</evidence>
<dbReference type="OrthoDB" id="5911166at2759"/>
<evidence type="ECO:0000313" key="5">
    <source>
        <dbReference type="Proteomes" id="UP000276776"/>
    </source>
</evidence>
<dbReference type="AlphaFoldDB" id="A0A0N5CW53"/>
<dbReference type="WBParaSite" id="TCLT_0000456701-mRNA-1">
    <property type="protein sequence ID" value="TCLT_0000456701-mRNA-1"/>
    <property type="gene ID" value="TCLT_0000456701"/>
</dbReference>
<dbReference type="Gene3D" id="2.40.70.10">
    <property type="entry name" value="Acid Proteases"/>
    <property type="match status" value="1"/>
</dbReference>
<organism evidence="6">
    <name type="scientific">Thelazia callipaeda</name>
    <name type="common">Oriental eyeworm</name>
    <name type="synonym">Parasitic nematode</name>
    <dbReference type="NCBI Taxonomy" id="103827"/>
    <lineage>
        <taxon>Eukaryota</taxon>
        <taxon>Metazoa</taxon>
        <taxon>Ecdysozoa</taxon>
        <taxon>Nematoda</taxon>
        <taxon>Chromadorea</taxon>
        <taxon>Rhabditida</taxon>
        <taxon>Spirurina</taxon>
        <taxon>Spiruromorpha</taxon>
        <taxon>Thelazioidea</taxon>
        <taxon>Thelaziidae</taxon>
        <taxon>Thelazia</taxon>
    </lineage>
</organism>